<evidence type="ECO:0000313" key="6">
    <source>
        <dbReference type="EMBL" id="MCP9291417.1"/>
    </source>
</evidence>
<dbReference type="InterPro" id="IPR036388">
    <property type="entry name" value="WH-like_DNA-bd_sf"/>
</dbReference>
<gene>
    <name evidence="6" type="ORF">NM125_07455</name>
</gene>
<protein>
    <submittedName>
        <fullName evidence="6">ECF-type sigma factor</fullName>
    </submittedName>
</protein>
<dbReference type="GO" id="GO:0006352">
    <property type="term" value="P:DNA-templated transcription initiation"/>
    <property type="evidence" value="ECO:0007669"/>
    <property type="project" value="InterPro"/>
</dbReference>
<dbReference type="Pfam" id="PF07638">
    <property type="entry name" value="Sigma70_ECF"/>
    <property type="match status" value="1"/>
</dbReference>
<dbReference type="InterPro" id="IPR053812">
    <property type="entry name" value="HTH_Sigma70_ECF-like"/>
</dbReference>
<dbReference type="CDD" id="cd06171">
    <property type="entry name" value="Sigma70_r4"/>
    <property type="match status" value="1"/>
</dbReference>
<accession>A0A9X2RF17</accession>
<keyword evidence="7" id="KW-1185">Reference proteome</keyword>
<dbReference type="GO" id="GO:0016987">
    <property type="term" value="F:sigma factor activity"/>
    <property type="evidence" value="ECO:0007669"/>
    <property type="project" value="UniProtKB-KW"/>
</dbReference>
<evidence type="ECO:0000313" key="7">
    <source>
        <dbReference type="Proteomes" id="UP001139125"/>
    </source>
</evidence>
<keyword evidence="2" id="KW-0805">Transcription regulation</keyword>
<dbReference type="PANTHER" id="PTHR43133">
    <property type="entry name" value="RNA POLYMERASE ECF-TYPE SIGMA FACTO"/>
    <property type="match status" value="1"/>
</dbReference>
<sequence>MKGEVTELLLDWKAGDQKASEAIFPLVYARLKEIAHAHIIRERNDLTFQKTDLVHEVFLKMIDQTRIEASDRNHFYSIASRCMRQILVDYARKKNSKKRGSGQKAVTLDENLAGESASPTDIIRIDEALDKLAGLDERMSKVTELHFFGGLSIPETADVLGVSTSTIDREWKKAKLWLYQFISEQKE</sequence>
<dbReference type="AlphaFoldDB" id="A0A9X2RF17"/>
<dbReference type="SUPFAM" id="SSF88946">
    <property type="entry name" value="Sigma2 domain of RNA polymerase sigma factors"/>
    <property type="match status" value="1"/>
</dbReference>
<dbReference type="Gene3D" id="1.10.10.10">
    <property type="entry name" value="Winged helix-like DNA-binding domain superfamily/Winged helix DNA-binding domain"/>
    <property type="match status" value="1"/>
</dbReference>
<dbReference type="InterPro" id="IPR013324">
    <property type="entry name" value="RNA_pol_sigma_r3/r4-like"/>
</dbReference>
<evidence type="ECO:0000256" key="4">
    <source>
        <dbReference type="ARBA" id="ARBA00023163"/>
    </source>
</evidence>
<evidence type="ECO:0000259" key="5">
    <source>
        <dbReference type="Pfam" id="PF07638"/>
    </source>
</evidence>
<proteinExistence type="inferred from homology"/>
<dbReference type="NCBIfam" id="TIGR02937">
    <property type="entry name" value="sigma70-ECF"/>
    <property type="match status" value="1"/>
</dbReference>
<dbReference type="InterPro" id="IPR014284">
    <property type="entry name" value="RNA_pol_sigma-70_dom"/>
</dbReference>
<dbReference type="EMBL" id="JANDBC010000001">
    <property type="protein sequence ID" value="MCP9291417.1"/>
    <property type="molecule type" value="Genomic_DNA"/>
</dbReference>
<dbReference type="InterPro" id="IPR039425">
    <property type="entry name" value="RNA_pol_sigma-70-like"/>
</dbReference>
<dbReference type="PANTHER" id="PTHR43133:SF39">
    <property type="entry name" value="SIMILAR TO RNA POLYMERASE SIGMA-E FACTOR"/>
    <property type="match status" value="1"/>
</dbReference>
<dbReference type="InterPro" id="IPR013325">
    <property type="entry name" value="RNA_pol_sigma_r2"/>
</dbReference>
<dbReference type="Proteomes" id="UP001139125">
    <property type="component" value="Unassembled WGS sequence"/>
</dbReference>
<keyword evidence="3" id="KW-0731">Sigma factor</keyword>
<dbReference type="InterPro" id="IPR011517">
    <property type="entry name" value="RNA_pol_sigma70_ECF-like"/>
</dbReference>
<comment type="similarity">
    <text evidence="1">Belongs to the sigma-70 factor family. ECF subfamily.</text>
</comment>
<dbReference type="RefSeq" id="WP_255134284.1">
    <property type="nucleotide sequence ID" value="NZ_JANDBC010000001.1"/>
</dbReference>
<evidence type="ECO:0000256" key="1">
    <source>
        <dbReference type="ARBA" id="ARBA00010641"/>
    </source>
</evidence>
<dbReference type="Gene3D" id="1.10.1740.10">
    <property type="match status" value="1"/>
</dbReference>
<name>A0A9X2RF17_9BACT</name>
<keyword evidence="4" id="KW-0804">Transcription</keyword>
<feature type="domain" description="RNA polymerase sigma-70 ECF-like HTH" evidence="5">
    <location>
        <begin position="3"/>
        <end position="180"/>
    </location>
</feature>
<dbReference type="NCBIfam" id="TIGR02999">
    <property type="entry name" value="Sig-70_X6"/>
    <property type="match status" value="1"/>
</dbReference>
<evidence type="ECO:0000256" key="2">
    <source>
        <dbReference type="ARBA" id="ARBA00023015"/>
    </source>
</evidence>
<reference evidence="6" key="1">
    <citation type="submission" date="2022-06" db="EMBL/GenBank/DDBJ databases">
        <title>Gracilimonas sp. CAU 1638 isolated from sea sediment.</title>
        <authorList>
            <person name="Kim W."/>
        </authorList>
    </citation>
    <scope>NUCLEOTIDE SEQUENCE</scope>
    <source>
        <strain evidence="6">CAU 1638</strain>
    </source>
</reference>
<organism evidence="6 7">
    <name type="scientific">Gracilimonas sediminicola</name>
    <dbReference type="NCBI Taxonomy" id="2952158"/>
    <lineage>
        <taxon>Bacteria</taxon>
        <taxon>Pseudomonadati</taxon>
        <taxon>Balneolota</taxon>
        <taxon>Balneolia</taxon>
        <taxon>Balneolales</taxon>
        <taxon>Balneolaceae</taxon>
        <taxon>Gracilimonas</taxon>
    </lineage>
</organism>
<comment type="caution">
    <text evidence="6">The sequence shown here is derived from an EMBL/GenBank/DDBJ whole genome shotgun (WGS) entry which is preliminary data.</text>
</comment>
<dbReference type="SUPFAM" id="SSF88659">
    <property type="entry name" value="Sigma3 and sigma4 domains of RNA polymerase sigma factors"/>
    <property type="match status" value="1"/>
</dbReference>
<evidence type="ECO:0000256" key="3">
    <source>
        <dbReference type="ARBA" id="ARBA00023082"/>
    </source>
</evidence>